<accession>A0A8K0E2B3</accession>
<dbReference type="AlphaFoldDB" id="A0A8K0E2B3"/>
<keyword evidence="2" id="KW-1185">Reference proteome</keyword>
<reference evidence="1" key="1">
    <citation type="submission" date="2020-03" db="EMBL/GenBank/DDBJ databases">
        <title>A high-quality chromosome-level genome assembly of a woody plant with both climbing and erect habits, Rhamnella rubrinervis.</title>
        <authorList>
            <person name="Lu Z."/>
            <person name="Yang Y."/>
            <person name="Zhu X."/>
            <person name="Sun Y."/>
        </authorList>
    </citation>
    <scope>NUCLEOTIDE SEQUENCE</scope>
    <source>
        <strain evidence="1">BYM</strain>
        <tissue evidence="1">Leaf</tissue>
    </source>
</reference>
<dbReference type="OrthoDB" id="9049620at2759"/>
<name>A0A8K0E2B3_9ROSA</name>
<comment type="caution">
    <text evidence="1">The sequence shown here is derived from an EMBL/GenBank/DDBJ whole genome shotgun (WGS) entry which is preliminary data.</text>
</comment>
<protein>
    <submittedName>
        <fullName evidence="1">Uncharacterized protein</fullName>
    </submittedName>
</protein>
<dbReference type="Proteomes" id="UP000796880">
    <property type="component" value="Unassembled WGS sequence"/>
</dbReference>
<organism evidence="1 2">
    <name type="scientific">Rhamnella rubrinervis</name>
    <dbReference type="NCBI Taxonomy" id="2594499"/>
    <lineage>
        <taxon>Eukaryota</taxon>
        <taxon>Viridiplantae</taxon>
        <taxon>Streptophyta</taxon>
        <taxon>Embryophyta</taxon>
        <taxon>Tracheophyta</taxon>
        <taxon>Spermatophyta</taxon>
        <taxon>Magnoliopsida</taxon>
        <taxon>eudicotyledons</taxon>
        <taxon>Gunneridae</taxon>
        <taxon>Pentapetalae</taxon>
        <taxon>rosids</taxon>
        <taxon>fabids</taxon>
        <taxon>Rosales</taxon>
        <taxon>Rhamnaceae</taxon>
        <taxon>rhamnoid group</taxon>
        <taxon>Rhamneae</taxon>
        <taxon>Rhamnella</taxon>
    </lineage>
</organism>
<sequence>MDVVYAARLHSDKLLALSSVRLQLRELCKPAFLFDYNLNMMSSSMLLFQRRKSQKFGFWSGSSAVLGNELSRNGRANTYDTAVDPLLSQFISNIAYADPLTFQQEELSSNNVAVASDVKRLSTFLFDIVAHVPKEPRKSFDVADEYTERSSHCDIDNEERRKRAASVQQLIESTIF</sequence>
<proteinExistence type="predicted"/>
<gene>
    <name evidence="1" type="ORF">FNV43_RR21457</name>
</gene>
<evidence type="ECO:0000313" key="1">
    <source>
        <dbReference type="EMBL" id="KAF3438693.1"/>
    </source>
</evidence>
<evidence type="ECO:0000313" key="2">
    <source>
        <dbReference type="Proteomes" id="UP000796880"/>
    </source>
</evidence>
<dbReference type="EMBL" id="VOIH02000009">
    <property type="protein sequence ID" value="KAF3438693.1"/>
    <property type="molecule type" value="Genomic_DNA"/>
</dbReference>